<accession>A0A5S4EYS7</accession>
<comment type="caution">
    <text evidence="3">The sequence shown here is derived from an EMBL/GenBank/DDBJ whole genome shotgun (WGS) entry which is preliminary data.</text>
</comment>
<keyword evidence="2" id="KW-0472">Membrane</keyword>
<dbReference type="EMBL" id="VCKY01000269">
    <property type="protein sequence ID" value="TMR08801.1"/>
    <property type="molecule type" value="Genomic_DNA"/>
</dbReference>
<evidence type="ECO:0000256" key="2">
    <source>
        <dbReference type="SAM" id="Phobius"/>
    </source>
</evidence>
<evidence type="ECO:0000256" key="1">
    <source>
        <dbReference type="SAM" id="MobiDB-lite"/>
    </source>
</evidence>
<dbReference type="Proteomes" id="UP000309128">
    <property type="component" value="Unassembled WGS sequence"/>
</dbReference>
<keyword evidence="2" id="KW-1133">Transmembrane helix</keyword>
<dbReference type="AlphaFoldDB" id="A0A5S4EYS7"/>
<evidence type="ECO:0000313" key="4">
    <source>
        <dbReference type="Proteomes" id="UP000309128"/>
    </source>
</evidence>
<gene>
    <name evidence="3" type="ORF">ETD86_46205</name>
</gene>
<name>A0A5S4EYS7_9ACTN</name>
<dbReference type="RefSeq" id="WP_138672972.1">
    <property type="nucleotide sequence ID" value="NZ_VCKY01000269.1"/>
</dbReference>
<sequence>MPNGDDLDERFNELVAQIDAEERRRMRSAATKGAKGGKKPRRDRLSSYDHQPSRRIGRTWLTMAAVTTAIGAAFLVVTFRPDLLGPSGPALQGAGALTTTLEMTAADPFAGSPAADYAEGIAGFVMPEPKAMDGLSKKDVAKGLERTRELLDAAFLDRKTLMGGEPTAFADLLDSGQRDVFYEKLGDVRLNSRTLVNSFAPNTAELATDVIKVKGTAGLDTFRMGLRHGVEVELNYLIVYAVRRPGQPSTTMRFVSHLTGGVQIYRTSGKLSLYVEWGASQTPARCDIDDGFIHPVYESDSPGGVQPTGPLMDPYRLDDRVPSNGGCRASQDT</sequence>
<reference evidence="3 4" key="1">
    <citation type="submission" date="2019-05" db="EMBL/GenBank/DDBJ databases">
        <title>Draft genome sequence of Nonomuraea turkmeniaca DSM 43926.</title>
        <authorList>
            <person name="Saricaoglu S."/>
            <person name="Isik K."/>
        </authorList>
    </citation>
    <scope>NUCLEOTIDE SEQUENCE [LARGE SCALE GENOMIC DNA]</scope>
    <source>
        <strain evidence="3 4">DSM 43926</strain>
    </source>
</reference>
<feature type="region of interest" description="Disordered" evidence="1">
    <location>
        <begin position="18"/>
        <end position="51"/>
    </location>
</feature>
<protein>
    <submittedName>
        <fullName evidence="3">Uncharacterized protein</fullName>
    </submittedName>
</protein>
<feature type="transmembrane region" description="Helical" evidence="2">
    <location>
        <begin position="60"/>
        <end position="79"/>
    </location>
</feature>
<feature type="region of interest" description="Disordered" evidence="1">
    <location>
        <begin position="298"/>
        <end position="333"/>
    </location>
</feature>
<keyword evidence="2" id="KW-0812">Transmembrane</keyword>
<dbReference type="OrthoDB" id="3419910at2"/>
<proteinExistence type="predicted"/>
<organism evidence="3 4">
    <name type="scientific">Nonomuraea turkmeniaca</name>
    <dbReference type="NCBI Taxonomy" id="103838"/>
    <lineage>
        <taxon>Bacteria</taxon>
        <taxon>Bacillati</taxon>
        <taxon>Actinomycetota</taxon>
        <taxon>Actinomycetes</taxon>
        <taxon>Streptosporangiales</taxon>
        <taxon>Streptosporangiaceae</taxon>
        <taxon>Nonomuraea</taxon>
    </lineage>
</organism>
<keyword evidence="4" id="KW-1185">Reference proteome</keyword>
<evidence type="ECO:0000313" key="3">
    <source>
        <dbReference type="EMBL" id="TMR08801.1"/>
    </source>
</evidence>